<sequence>MWPGPTVKLPSLVLPDSESSEAAVLREGLLAALDAAGCEHDVCAVFSLPGRDDHVPHRDRHHLDVMHNRVDLAGPTP</sequence>
<proteinExistence type="predicted"/>
<dbReference type="Proteomes" id="UP000649259">
    <property type="component" value="Unassembled WGS sequence"/>
</dbReference>
<accession>A0ABQ3RY54</accession>
<name>A0ABQ3RY54_9ACTN</name>
<gene>
    <name evidence="1" type="ORF">Saso_23920</name>
</gene>
<comment type="caution">
    <text evidence="1">The sequence shown here is derived from an EMBL/GenBank/DDBJ whole genome shotgun (WGS) entry which is preliminary data.</text>
</comment>
<reference evidence="2" key="1">
    <citation type="submission" date="2023-07" db="EMBL/GenBank/DDBJ databases">
        <title>Whole genome shotgun sequence of Streptomyces cacaoi subsp. asoensis NBRC 13813.</title>
        <authorList>
            <person name="Komaki H."/>
            <person name="Tamura T."/>
        </authorList>
    </citation>
    <scope>NUCLEOTIDE SEQUENCE [LARGE SCALE GENOMIC DNA]</scope>
    <source>
        <strain evidence="2">NBRC 13813</strain>
    </source>
</reference>
<evidence type="ECO:0000313" key="2">
    <source>
        <dbReference type="Proteomes" id="UP000649259"/>
    </source>
</evidence>
<dbReference type="EMBL" id="BNEB01000002">
    <property type="protein sequence ID" value="GHI60742.1"/>
    <property type="molecule type" value="Genomic_DNA"/>
</dbReference>
<keyword evidence="2" id="KW-1185">Reference proteome</keyword>
<evidence type="ECO:0000313" key="1">
    <source>
        <dbReference type="EMBL" id="GHI60742.1"/>
    </source>
</evidence>
<organism evidence="1 2">
    <name type="scientific">Streptomyces asoensis</name>
    <dbReference type="NCBI Taxonomy" id="249586"/>
    <lineage>
        <taxon>Bacteria</taxon>
        <taxon>Bacillati</taxon>
        <taxon>Actinomycetota</taxon>
        <taxon>Actinomycetes</taxon>
        <taxon>Kitasatosporales</taxon>
        <taxon>Streptomycetaceae</taxon>
        <taxon>Streptomyces</taxon>
    </lineage>
</organism>
<protein>
    <submittedName>
        <fullName evidence="1">Uncharacterized protein</fullName>
    </submittedName>
</protein>